<gene>
    <name evidence="1" type="ORF">NPIL_303051</name>
</gene>
<keyword evidence="2" id="KW-1185">Reference proteome</keyword>
<proteinExistence type="predicted"/>
<protein>
    <submittedName>
        <fullName evidence="1">Uncharacterized protein</fullName>
    </submittedName>
</protein>
<sequence>MSEAGTVRMQAIFTVSHACINISWPIELEVFFTTATSTVTCSHSVTGCSSASYDASERQVTFEIHCGIRFGSKIFSVTNGQSGTGVFFSAFSQER</sequence>
<dbReference type="Proteomes" id="UP000887013">
    <property type="component" value="Unassembled WGS sequence"/>
</dbReference>
<evidence type="ECO:0000313" key="2">
    <source>
        <dbReference type="Proteomes" id="UP000887013"/>
    </source>
</evidence>
<dbReference type="EMBL" id="BMAW01080576">
    <property type="protein sequence ID" value="GFU20248.1"/>
    <property type="molecule type" value="Genomic_DNA"/>
</dbReference>
<organism evidence="1 2">
    <name type="scientific">Nephila pilipes</name>
    <name type="common">Giant wood spider</name>
    <name type="synonym">Nephila maculata</name>
    <dbReference type="NCBI Taxonomy" id="299642"/>
    <lineage>
        <taxon>Eukaryota</taxon>
        <taxon>Metazoa</taxon>
        <taxon>Ecdysozoa</taxon>
        <taxon>Arthropoda</taxon>
        <taxon>Chelicerata</taxon>
        <taxon>Arachnida</taxon>
        <taxon>Araneae</taxon>
        <taxon>Araneomorphae</taxon>
        <taxon>Entelegynae</taxon>
        <taxon>Araneoidea</taxon>
        <taxon>Nephilidae</taxon>
        <taxon>Nephila</taxon>
    </lineage>
</organism>
<evidence type="ECO:0000313" key="1">
    <source>
        <dbReference type="EMBL" id="GFU20248.1"/>
    </source>
</evidence>
<comment type="caution">
    <text evidence="1">The sequence shown here is derived from an EMBL/GenBank/DDBJ whole genome shotgun (WGS) entry which is preliminary data.</text>
</comment>
<accession>A0A8X6QLN2</accession>
<reference evidence="1" key="1">
    <citation type="submission" date="2020-08" db="EMBL/GenBank/DDBJ databases">
        <title>Multicomponent nature underlies the extraordinary mechanical properties of spider dragline silk.</title>
        <authorList>
            <person name="Kono N."/>
            <person name="Nakamura H."/>
            <person name="Mori M."/>
            <person name="Yoshida Y."/>
            <person name="Ohtoshi R."/>
            <person name="Malay A.D."/>
            <person name="Moran D.A.P."/>
            <person name="Tomita M."/>
            <person name="Numata K."/>
            <person name="Arakawa K."/>
        </authorList>
    </citation>
    <scope>NUCLEOTIDE SEQUENCE</scope>
</reference>
<name>A0A8X6QLN2_NEPPI</name>
<dbReference type="AlphaFoldDB" id="A0A8X6QLN2"/>